<organism evidence="1 2">
    <name type="scientific">Azospirillum argentinense</name>
    <dbReference type="NCBI Taxonomy" id="2970906"/>
    <lineage>
        <taxon>Bacteria</taxon>
        <taxon>Pseudomonadati</taxon>
        <taxon>Pseudomonadota</taxon>
        <taxon>Alphaproteobacteria</taxon>
        <taxon>Rhodospirillales</taxon>
        <taxon>Azospirillaceae</taxon>
        <taxon>Azospirillum</taxon>
    </lineage>
</organism>
<sequence>MKIFWQRRIDVTVRVTDRDCRGRWTPVPPLCLHTDLW</sequence>
<dbReference type="Proteomes" id="UP000325333">
    <property type="component" value="Unassembled WGS sequence"/>
</dbReference>
<dbReference type="AlphaFoldDB" id="A0A5B0KYH0"/>
<gene>
    <name evidence="1" type="ORF">FH063_004979</name>
</gene>
<protein>
    <submittedName>
        <fullName evidence="1">Uncharacterized protein</fullName>
    </submittedName>
</protein>
<accession>A0A5B0KYH0</accession>
<name>A0A5B0KYH0_9PROT</name>
<comment type="caution">
    <text evidence="1">The sequence shown here is derived from an EMBL/GenBank/DDBJ whole genome shotgun (WGS) entry which is preliminary data.</text>
</comment>
<dbReference type="EMBL" id="VEWN01000005">
    <property type="protein sequence ID" value="KAA1056004.1"/>
    <property type="molecule type" value="Genomic_DNA"/>
</dbReference>
<proteinExistence type="predicted"/>
<reference evidence="1 2" key="1">
    <citation type="submission" date="2019-07" db="EMBL/GenBank/DDBJ databases">
        <title>Genome sequencing of the stress-tolerant strain Azospirillum brasilense Az19.</title>
        <authorList>
            <person name="Maroniche G.A."/>
            <person name="Garcia J.E."/>
            <person name="Pagnussat L."/>
            <person name="Amenta M."/>
            <person name="Creus C.M."/>
        </authorList>
    </citation>
    <scope>NUCLEOTIDE SEQUENCE [LARGE SCALE GENOMIC DNA]</scope>
    <source>
        <strain evidence="1 2">Az19</strain>
    </source>
</reference>
<evidence type="ECO:0000313" key="2">
    <source>
        <dbReference type="Proteomes" id="UP000325333"/>
    </source>
</evidence>
<evidence type="ECO:0000313" key="1">
    <source>
        <dbReference type="EMBL" id="KAA1056004.1"/>
    </source>
</evidence>